<comment type="caution">
    <text evidence="1">The sequence shown here is derived from an EMBL/GenBank/DDBJ whole genome shotgun (WGS) entry which is preliminary data.</text>
</comment>
<dbReference type="Proteomes" id="UP000793456">
    <property type="component" value="Chromosome XVIII"/>
</dbReference>
<dbReference type="EMBL" id="CM011691">
    <property type="protein sequence ID" value="TMS07914.1"/>
    <property type="molecule type" value="Genomic_DNA"/>
</dbReference>
<sequence length="1489" mass="164874">MSMERIVNYEKMLDSDNMKIHKVVLNNTPDPDCSSGNKLSSSGGFCTASGKKVSVSDEAMTKAKSLLNENATLEDKQLKQKDTLLPQNAGFQTASGKGVAISSAALKKAKTLLSECEGVEDQIAAKPTDSKMPVPGPPPRNHGFLAASGKSVAFSTEALQKAKALFSDMDFSADVPAVSHKTKIEHKDAQNDTDKIHCGFSTAGGAKVHVSQKNLLKAKNLFNDLTGVECHESNSTSPADTHKLDILKVKDVTRASNSNLTTASERDIPANESAPQMVTSLQATDHENDTLQSSSVHDCIFMKDKAPTDAFKIEEGRITSSGVGSLHDNPREEMSTVLNYKINQTSSSGGSKVNRTEESSVLCFESFNLSGCTETQQRLLAQEALDCTKALLEDENLAGQRLSMTLENVPQQDNSKSMSVKDQRGRGKRHVEDPDITGQPPLKRRLLEDFDRTVEGPRGSTLHPEKSIPDGVMKDRRVFKYGVSLHANITRPHRNGNSYVETRIQKTPSQHSITGDSRSAYSKMPMFVPPFLKNTESRKNTVIKDSIRTPSAFVPPFKKQRTIVKESSSTPQEEEKLQHTVTPFNSKTYVPPAKTTQSTSDITDMFQDVHNIELARDMQHMRIRKKKRQTIRPLPGSLFLTKSSGVQRIPLKAAVNGKPPARFSQKQLYSLGVHQHACEVTSETAESFRFTLRHFVKQEAFIDGGGVQLADGGWLIPSNDGTAGKEEFYRALCDTPGVDPKLISEEWVYNHYRWIVWKQASMERSFPETMGSLCLTPEQVLLQFKYRYDVEVDHSRRPALRKIMEKDDTAAKTLVLCVCGVVSRGHSPKRHSCSDVKTPGADAKVENPSAVVWLTDGWYAIKAQLDEPLTAMLHKGRLAVGGKLIIHGAQLVGSQDACSPLEAPDSLMLKWMERKPDGGVVFRSVRAEEKEARRYNNHKQKAMEVLFAKIQAEFEKEEKGNNKPQCRRRTISRQDIASLQDGEELYEAVGDDAAYLEAHLSEQQLEALHTYRRSQMDKKQAELQDRYRRALENAEDQEGSCPKRDVTPVWRVCIADSMDQPGSVYQLNLWRPPSDLQSLLKEGCRYKVYNLTTSDGKKHGGSTTVQLTGTKKTQFQDLQASQDWLSTHFQPRVSTHFVDLQNTEFQSLCGEVDLTGYVISIIDGQGFSPAFYLADGKLNFVKVRCFSSFAQSGLEDVVKPRVLLALSNLQLRGQSASPTPVVYAGDLTVFSTNPKEVHLQESLSQLRNLVQGQENFFLTAEEKLSHLVKSDGLSSISSLALQARTPATDKKDTKSVTSQQPVRGFGCFTPVTRNPPATNCSTEKDPIRLKRRRALDYLSRIPSPPPLSNLGSGGFSMSHPECVGVCEKAEDDSPDKCTTSVSNGCSSPDRQRVLKEVGLTSTTFIGPAFPPPQTTTVKSDLEDTLSEFYKELEKIDTPDGADDTKQGCHTSRNIYQRRASGCERGENRNRPLSEKQWAQAALVASLVSK</sequence>
<protein>
    <submittedName>
        <fullName evidence="1">Uncharacterized protein</fullName>
    </submittedName>
</protein>
<accession>A0ACD3QM49</accession>
<keyword evidence="2" id="KW-1185">Reference proteome</keyword>
<reference evidence="1" key="1">
    <citation type="submission" date="2018-11" db="EMBL/GenBank/DDBJ databases">
        <title>The sequence and de novo assembly of Larimichthys crocea genome using PacBio and Hi-C technologies.</title>
        <authorList>
            <person name="Xu P."/>
            <person name="Chen B."/>
            <person name="Zhou Z."/>
            <person name="Ke Q."/>
            <person name="Wu Y."/>
            <person name="Bai H."/>
            <person name="Pu F."/>
        </authorList>
    </citation>
    <scope>NUCLEOTIDE SEQUENCE</scope>
    <source>
        <tissue evidence="1">Muscle</tissue>
    </source>
</reference>
<organism evidence="1 2">
    <name type="scientific">Larimichthys crocea</name>
    <name type="common">Large yellow croaker</name>
    <name type="synonym">Pseudosciaena crocea</name>
    <dbReference type="NCBI Taxonomy" id="215358"/>
    <lineage>
        <taxon>Eukaryota</taxon>
        <taxon>Metazoa</taxon>
        <taxon>Chordata</taxon>
        <taxon>Craniata</taxon>
        <taxon>Vertebrata</taxon>
        <taxon>Euteleostomi</taxon>
        <taxon>Actinopterygii</taxon>
        <taxon>Neopterygii</taxon>
        <taxon>Teleostei</taxon>
        <taxon>Neoteleostei</taxon>
        <taxon>Acanthomorphata</taxon>
        <taxon>Eupercaria</taxon>
        <taxon>Sciaenidae</taxon>
        <taxon>Larimichthys</taxon>
    </lineage>
</organism>
<gene>
    <name evidence="1" type="ORF">E3U43_012007</name>
</gene>
<proteinExistence type="predicted"/>
<evidence type="ECO:0000313" key="2">
    <source>
        <dbReference type="Proteomes" id="UP000793456"/>
    </source>
</evidence>
<name>A0ACD3QM49_LARCR</name>
<evidence type="ECO:0000313" key="1">
    <source>
        <dbReference type="EMBL" id="TMS07914.1"/>
    </source>
</evidence>